<dbReference type="AlphaFoldDB" id="A0A9P1E9M3"/>
<feature type="region of interest" description="Disordered" evidence="1">
    <location>
        <begin position="65"/>
        <end position="99"/>
    </location>
</feature>
<organism evidence="2 3">
    <name type="scientific">Cuscuta europaea</name>
    <name type="common">European dodder</name>
    <dbReference type="NCBI Taxonomy" id="41803"/>
    <lineage>
        <taxon>Eukaryota</taxon>
        <taxon>Viridiplantae</taxon>
        <taxon>Streptophyta</taxon>
        <taxon>Embryophyta</taxon>
        <taxon>Tracheophyta</taxon>
        <taxon>Spermatophyta</taxon>
        <taxon>Magnoliopsida</taxon>
        <taxon>eudicotyledons</taxon>
        <taxon>Gunneridae</taxon>
        <taxon>Pentapetalae</taxon>
        <taxon>asterids</taxon>
        <taxon>lamiids</taxon>
        <taxon>Solanales</taxon>
        <taxon>Convolvulaceae</taxon>
        <taxon>Cuscuteae</taxon>
        <taxon>Cuscuta</taxon>
        <taxon>Cuscuta subgen. Cuscuta</taxon>
    </lineage>
</organism>
<sequence>MSSIELSSYDCILLKEVVGMTVRTGLMKLWARQLMTRVKALSRAWAVPSIILSAARIAKKAQQESAQMTPLWPPLPGLREGKKSALQEERKRKGKRNKL</sequence>
<accession>A0A9P1E9M3</accession>
<evidence type="ECO:0000313" key="3">
    <source>
        <dbReference type="Proteomes" id="UP001152484"/>
    </source>
</evidence>
<comment type="caution">
    <text evidence="2">The sequence shown here is derived from an EMBL/GenBank/DDBJ whole genome shotgun (WGS) entry which is preliminary data.</text>
</comment>
<name>A0A9P1E9M3_CUSEU</name>
<dbReference type="EMBL" id="CAMAPE010000021">
    <property type="protein sequence ID" value="CAH9089831.1"/>
    <property type="molecule type" value="Genomic_DNA"/>
</dbReference>
<feature type="compositionally biased region" description="Basic and acidic residues" evidence="1">
    <location>
        <begin position="79"/>
        <end position="91"/>
    </location>
</feature>
<proteinExistence type="predicted"/>
<protein>
    <submittedName>
        <fullName evidence="2">Uncharacterized protein</fullName>
    </submittedName>
</protein>
<gene>
    <name evidence="2" type="ORF">CEURO_LOCUS11008</name>
</gene>
<keyword evidence="3" id="KW-1185">Reference proteome</keyword>
<evidence type="ECO:0000256" key="1">
    <source>
        <dbReference type="SAM" id="MobiDB-lite"/>
    </source>
</evidence>
<evidence type="ECO:0000313" key="2">
    <source>
        <dbReference type="EMBL" id="CAH9089831.1"/>
    </source>
</evidence>
<reference evidence="2" key="1">
    <citation type="submission" date="2022-07" db="EMBL/GenBank/DDBJ databases">
        <authorList>
            <person name="Macas J."/>
            <person name="Novak P."/>
            <person name="Neumann P."/>
        </authorList>
    </citation>
    <scope>NUCLEOTIDE SEQUENCE</scope>
</reference>
<dbReference type="Proteomes" id="UP001152484">
    <property type="component" value="Unassembled WGS sequence"/>
</dbReference>